<proteinExistence type="predicted"/>
<name>A0ABQ7KF73_9FUNG</name>
<evidence type="ECO:0000313" key="2">
    <source>
        <dbReference type="EMBL" id="KAG0297644.1"/>
    </source>
</evidence>
<feature type="chain" id="PRO_5046462899" evidence="1">
    <location>
        <begin position="19"/>
        <end position="114"/>
    </location>
</feature>
<keyword evidence="1" id="KW-0732">Signal</keyword>
<gene>
    <name evidence="2" type="ORF">BGZ96_005521</name>
</gene>
<protein>
    <submittedName>
        <fullName evidence="2">Uncharacterized protein</fullName>
    </submittedName>
</protein>
<organism evidence="2 3">
    <name type="scientific">Linnemannia gamsii</name>
    <dbReference type="NCBI Taxonomy" id="64522"/>
    <lineage>
        <taxon>Eukaryota</taxon>
        <taxon>Fungi</taxon>
        <taxon>Fungi incertae sedis</taxon>
        <taxon>Mucoromycota</taxon>
        <taxon>Mortierellomycotina</taxon>
        <taxon>Mortierellomycetes</taxon>
        <taxon>Mortierellales</taxon>
        <taxon>Mortierellaceae</taxon>
        <taxon>Linnemannia</taxon>
    </lineage>
</organism>
<comment type="caution">
    <text evidence="2">The sequence shown here is derived from an EMBL/GenBank/DDBJ whole genome shotgun (WGS) entry which is preliminary data.</text>
</comment>
<evidence type="ECO:0000313" key="3">
    <source>
        <dbReference type="Proteomes" id="UP001194696"/>
    </source>
</evidence>
<feature type="signal peptide" evidence="1">
    <location>
        <begin position="1"/>
        <end position="18"/>
    </location>
</feature>
<dbReference type="EMBL" id="JAAAIM010000026">
    <property type="protein sequence ID" value="KAG0297644.1"/>
    <property type="molecule type" value="Genomic_DNA"/>
</dbReference>
<dbReference type="Proteomes" id="UP001194696">
    <property type="component" value="Unassembled WGS sequence"/>
</dbReference>
<sequence>MLLHKIALALVTASLVAGVISPRIPKATTGCPDGYRVTQKCCKNEEPALCCPSKQKLETYKGQQNCVKDIKKCVPLVTGCPKATFGCPEDYGGNCCPDNDFCGMLGENNSVCYS</sequence>
<accession>A0ABQ7KF73</accession>
<evidence type="ECO:0000256" key="1">
    <source>
        <dbReference type="SAM" id="SignalP"/>
    </source>
</evidence>
<reference evidence="2 3" key="1">
    <citation type="journal article" date="2020" name="Fungal Divers.">
        <title>Resolving the Mortierellaceae phylogeny through synthesis of multi-gene phylogenetics and phylogenomics.</title>
        <authorList>
            <person name="Vandepol N."/>
            <person name="Liber J."/>
            <person name="Desiro A."/>
            <person name="Na H."/>
            <person name="Kennedy M."/>
            <person name="Barry K."/>
            <person name="Grigoriev I.V."/>
            <person name="Miller A.N."/>
            <person name="O'Donnell K."/>
            <person name="Stajich J.E."/>
            <person name="Bonito G."/>
        </authorList>
    </citation>
    <scope>NUCLEOTIDE SEQUENCE [LARGE SCALE GENOMIC DNA]</scope>
    <source>
        <strain evidence="2 3">AD045</strain>
    </source>
</reference>
<keyword evidence="3" id="KW-1185">Reference proteome</keyword>